<accession>A0A7C4EUG3</accession>
<dbReference type="FunFam" id="3.90.226.10:FF:000017">
    <property type="entry name" value="Propionyl-CoA carboxylase subunit beta 5"/>
    <property type="match status" value="1"/>
</dbReference>
<dbReference type="GO" id="GO:0003989">
    <property type="term" value="F:acetyl-CoA carboxylase activity"/>
    <property type="evidence" value="ECO:0007669"/>
    <property type="project" value="UniProtKB-ARBA"/>
</dbReference>
<evidence type="ECO:0000259" key="4">
    <source>
        <dbReference type="PROSITE" id="PS50989"/>
    </source>
</evidence>
<dbReference type="InterPro" id="IPR029045">
    <property type="entry name" value="ClpP/crotonase-like_dom_sf"/>
</dbReference>
<dbReference type="Pfam" id="PF01039">
    <property type="entry name" value="Carboxyl_trans"/>
    <property type="match status" value="1"/>
</dbReference>
<dbReference type="PANTHER" id="PTHR43842:SF2">
    <property type="entry name" value="PROPIONYL-COA CARBOXYLASE BETA CHAIN, MITOCHONDRIAL"/>
    <property type="match status" value="1"/>
</dbReference>
<dbReference type="PROSITE" id="PS50980">
    <property type="entry name" value="COA_CT_NTER"/>
    <property type="match status" value="1"/>
</dbReference>
<evidence type="ECO:0000256" key="1">
    <source>
        <dbReference type="ARBA" id="ARBA00006102"/>
    </source>
</evidence>
<reference evidence="5" key="1">
    <citation type="journal article" date="2020" name="mSystems">
        <title>Genome- and Community-Level Interaction Insights into Carbon Utilization and Element Cycling Functions of Hydrothermarchaeota in Hydrothermal Sediment.</title>
        <authorList>
            <person name="Zhou Z."/>
            <person name="Liu Y."/>
            <person name="Xu W."/>
            <person name="Pan J."/>
            <person name="Luo Z.H."/>
            <person name="Li M."/>
        </authorList>
    </citation>
    <scope>NUCLEOTIDE SEQUENCE [LARGE SCALE GENOMIC DNA]</scope>
    <source>
        <strain evidence="5">SpSt-769</strain>
    </source>
</reference>
<feature type="domain" description="CoA carboxyltransferase N-terminal" evidence="3">
    <location>
        <begin position="4"/>
        <end position="260"/>
    </location>
</feature>
<dbReference type="InterPro" id="IPR034733">
    <property type="entry name" value="AcCoA_carboxyl_beta"/>
</dbReference>
<organism evidence="5">
    <name type="scientific">Desulfomonile tiedjei</name>
    <dbReference type="NCBI Taxonomy" id="2358"/>
    <lineage>
        <taxon>Bacteria</taxon>
        <taxon>Pseudomonadati</taxon>
        <taxon>Thermodesulfobacteriota</taxon>
        <taxon>Desulfomonilia</taxon>
        <taxon>Desulfomonilales</taxon>
        <taxon>Desulfomonilaceae</taxon>
        <taxon>Desulfomonile</taxon>
    </lineage>
</organism>
<dbReference type="SUPFAM" id="SSF52096">
    <property type="entry name" value="ClpP/crotonase"/>
    <property type="match status" value="2"/>
</dbReference>
<dbReference type="Gene3D" id="3.90.226.10">
    <property type="entry name" value="2-enoyl-CoA Hydratase, Chain A, domain 1"/>
    <property type="match status" value="2"/>
</dbReference>
<evidence type="ECO:0000313" key="5">
    <source>
        <dbReference type="EMBL" id="HGH60654.1"/>
    </source>
</evidence>
<comment type="caution">
    <text evidence="5">The sequence shown here is derived from an EMBL/GenBank/DDBJ whole genome shotgun (WGS) entry which is preliminary data.</text>
</comment>
<comment type="similarity">
    <text evidence="1">Belongs to the AccD/PCCB family.</text>
</comment>
<dbReference type="EMBL" id="DTGT01000157">
    <property type="protein sequence ID" value="HGH60654.1"/>
    <property type="molecule type" value="Genomic_DNA"/>
</dbReference>
<feature type="domain" description="CoA carboxyltransferase C-terminal" evidence="4">
    <location>
        <begin position="264"/>
        <end position="507"/>
    </location>
</feature>
<dbReference type="PANTHER" id="PTHR43842">
    <property type="entry name" value="PROPIONYL-COA CARBOXYLASE BETA CHAIN"/>
    <property type="match status" value="1"/>
</dbReference>
<dbReference type="FunFam" id="3.90.226.10:FF:000016">
    <property type="entry name" value="Propionyl-CoA carboxylase, beta subunit"/>
    <property type="match status" value="1"/>
</dbReference>
<protein>
    <recommendedName>
        <fullName evidence="2">Propionyl-CoA carboxylase beta chain</fullName>
    </recommendedName>
</protein>
<dbReference type="AlphaFoldDB" id="A0A7C4EUG3"/>
<gene>
    <name evidence="5" type="ORF">ENV54_05075</name>
</gene>
<dbReference type="GO" id="GO:0004658">
    <property type="term" value="F:propionyl-CoA carboxylase activity"/>
    <property type="evidence" value="ECO:0007669"/>
    <property type="project" value="UniProtKB-ARBA"/>
</dbReference>
<dbReference type="GO" id="GO:0009317">
    <property type="term" value="C:acetyl-CoA carboxylase complex"/>
    <property type="evidence" value="ECO:0007669"/>
    <property type="project" value="TreeGrafter"/>
</dbReference>
<dbReference type="GO" id="GO:0015977">
    <property type="term" value="P:carbon fixation"/>
    <property type="evidence" value="ECO:0007669"/>
    <property type="project" value="UniProtKB-ARBA"/>
</dbReference>
<dbReference type="InterPro" id="IPR051047">
    <property type="entry name" value="AccD/PCCB"/>
</dbReference>
<dbReference type="PROSITE" id="PS50989">
    <property type="entry name" value="COA_CT_CTER"/>
    <property type="match status" value="1"/>
</dbReference>
<dbReference type="InterPro" id="IPR011763">
    <property type="entry name" value="COA_CT_C"/>
</dbReference>
<evidence type="ECO:0000259" key="3">
    <source>
        <dbReference type="PROSITE" id="PS50980"/>
    </source>
</evidence>
<dbReference type="InterPro" id="IPR011762">
    <property type="entry name" value="COA_CT_N"/>
</dbReference>
<sequence>MTVIEEKFEELRKRLEESDLAGGPDKIAKQHEAGKMTARERVLELLDEGSFEEFDKFVCHRCTDFGMAGNQIPGEGVVTGFGRINGRGVYVFAQDFTVFGGSLSFTHAQKICKVMDLAYRNGFPLIGINDSGGARIQEGVESLGGYGEVFYRNVRASGVIPQISVIMGPCAGGAVYSPAVTDFIFMTEKTSYMFITGPQVIKEVTSEIIDPESLGGARVHGKVSGVCHFHFPTEKMTLEKVKELLSFLPSSNREKPPVVATDDPWDRSVPELDAIIPENSRRPYDMKKLITPVLDNGHFFEVHEHYARNLITGFGRLNGKTVGIVANQPMWLAGCLDTEASVKCARFVRFCDSFNIPLWTLLDVPGYLPGTQQEHGGIIKHGAKILYAYAEATVPKVTLITRKAYGGAYVVMSSKHLRADINLAFPTAEIAVMGPEGAIQILFRKEIASAPDPAAKRAELIQDYVAKFASPYRAAQLGFVDQVIFPRDTRKVLIRAFEQLERKEEEKPRRKHGNIPL</sequence>
<proteinExistence type="inferred from homology"/>
<evidence type="ECO:0000256" key="2">
    <source>
        <dbReference type="ARBA" id="ARBA00074538"/>
    </source>
</evidence>
<name>A0A7C4EUG3_9BACT</name>